<sequence>MSKSKEALALLDDLDSYTAVPAHPPPSSTAATHKSKAKNSSVGDAADALAFLDEITQKSTEPRKPVRVTLGGGSRPGTPSVRRSAEQPPKQASADPTPATTAASTSIASQAVGGGWGWGSVWNTASAALAQAKEKVDEQVKSLEQNEQAKKWGEGMMSYVKQAQLDKLAQDLKTTSLSTLTGIINVVAPPIAEHEVIQVTLSHDMVGYDGVETLVYRGLARVLEQVEGGDLVVNRGQESRLKDDVLGARDLNAVEGLKAALKLSEVDTMEQIKIHSTLPKKEASSVANPTTYSQIFLRIQPFTSTFPPTPDLASEDPDATTSKTVLQFLLYLSDPSHQLIHTAVSQTIPASWLALWDEDDKPGAQRKNGEWIEDMLIEALRVAVEVIGQEYIVARMSWDSPAAAVTEASDDEHEETTA</sequence>
<organism evidence="2 3">
    <name type="scientific">Tulasnella calospora MUT 4182</name>
    <dbReference type="NCBI Taxonomy" id="1051891"/>
    <lineage>
        <taxon>Eukaryota</taxon>
        <taxon>Fungi</taxon>
        <taxon>Dikarya</taxon>
        <taxon>Basidiomycota</taxon>
        <taxon>Agaricomycotina</taxon>
        <taxon>Agaricomycetes</taxon>
        <taxon>Cantharellales</taxon>
        <taxon>Tulasnellaceae</taxon>
        <taxon>Tulasnella</taxon>
    </lineage>
</organism>
<dbReference type="HOGENOM" id="CLU_034224_1_0_1"/>
<evidence type="ECO:0000256" key="1">
    <source>
        <dbReference type="SAM" id="MobiDB-lite"/>
    </source>
</evidence>
<dbReference type="AlphaFoldDB" id="A0A0C3LK06"/>
<dbReference type="STRING" id="1051891.A0A0C3LK06"/>
<accession>A0A0C3LK06</accession>
<dbReference type="PANTHER" id="PTHR28265">
    <property type="entry name" value="MAINTENANCE OF TELOMERE CAPPING PROTEIN 1"/>
    <property type="match status" value="1"/>
</dbReference>
<evidence type="ECO:0000313" key="2">
    <source>
        <dbReference type="EMBL" id="KIO21717.1"/>
    </source>
</evidence>
<reference evidence="2 3" key="1">
    <citation type="submission" date="2014-04" db="EMBL/GenBank/DDBJ databases">
        <authorList>
            <consortium name="DOE Joint Genome Institute"/>
            <person name="Kuo A."/>
            <person name="Girlanda M."/>
            <person name="Perotto S."/>
            <person name="Kohler A."/>
            <person name="Nagy L.G."/>
            <person name="Floudas D."/>
            <person name="Copeland A."/>
            <person name="Barry K.W."/>
            <person name="Cichocki N."/>
            <person name="Veneault-Fourrey C."/>
            <person name="LaButti K."/>
            <person name="Lindquist E.A."/>
            <person name="Lipzen A."/>
            <person name="Lundell T."/>
            <person name="Morin E."/>
            <person name="Murat C."/>
            <person name="Sun H."/>
            <person name="Tunlid A."/>
            <person name="Henrissat B."/>
            <person name="Grigoriev I.V."/>
            <person name="Hibbett D.S."/>
            <person name="Martin F."/>
            <person name="Nordberg H.P."/>
            <person name="Cantor M.N."/>
            <person name="Hua S.X."/>
        </authorList>
    </citation>
    <scope>NUCLEOTIDE SEQUENCE [LARGE SCALE GENOMIC DNA]</scope>
    <source>
        <strain evidence="2 3">MUT 4182</strain>
    </source>
</reference>
<feature type="region of interest" description="Disordered" evidence="1">
    <location>
        <begin position="16"/>
        <end position="106"/>
    </location>
</feature>
<feature type="compositionally biased region" description="Low complexity" evidence="1">
    <location>
        <begin position="91"/>
        <end position="106"/>
    </location>
</feature>
<dbReference type="Pfam" id="PF10310">
    <property type="entry name" value="DUF5427"/>
    <property type="match status" value="1"/>
</dbReference>
<keyword evidence="3" id="KW-1185">Reference proteome</keyword>
<proteinExistence type="predicted"/>
<protein>
    <recommendedName>
        <fullName evidence="4">Maintenance of telomere capping protein 1</fullName>
    </recommendedName>
</protein>
<name>A0A0C3LK06_9AGAM</name>
<gene>
    <name evidence="2" type="ORF">M407DRAFT_80047</name>
</gene>
<evidence type="ECO:0008006" key="4">
    <source>
        <dbReference type="Google" id="ProtNLM"/>
    </source>
</evidence>
<dbReference type="EMBL" id="KN823130">
    <property type="protein sequence ID" value="KIO21717.1"/>
    <property type="molecule type" value="Genomic_DNA"/>
</dbReference>
<dbReference type="InterPro" id="IPR018814">
    <property type="entry name" value="DUF5427"/>
</dbReference>
<evidence type="ECO:0000313" key="3">
    <source>
        <dbReference type="Proteomes" id="UP000054248"/>
    </source>
</evidence>
<dbReference type="OrthoDB" id="5594977at2759"/>
<dbReference type="PANTHER" id="PTHR28265:SF1">
    <property type="entry name" value="MAINTENANCE OF TELOMERE CAPPING PROTEIN 1"/>
    <property type="match status" value="1"/>
</dbReference>
<dbReference type="Proteomes" id="UP000054248">
    <property type="component" value="Unassembled WGS sequence"/>
</dbReference>
<reference evidence="3" key="2">
    <citation type="submission" date="2015-01" db="EMBL/GenBank/DDBJ databases">
        <title>Evolutionary Origins and Diversification of the Mycorrhizal Mutualists.</title>
        <authorList>
            <consortium name="DOE Joint Genome Institute"/>
            <consortium name="Mycorrhizal Genomics Consortium"/>
            <person name="Kohler A."/>
            <person name="Kuo A."/>
            <person name="Nagy L.G."/>
            <person name="Floudas D."/>
            <person name="Copeland A."/>
            <person name="Barry K.W."/>
            <person name="Cichocki N."/>
            <person name="Veneault-Fourrey C."/>
            <person name="LaButti K."/>
            <person name="Lindquist E.A."/>
            <person name="Lipzen A."/>
            <person name="Lundell T."/>
            <person name="Morin E."/>
            <person name="Murat C."/>
            <person name="Riley R."/>
            <person name="Ohm R."/>
            <person name="Sun H."/>
            <person name="Tunlid A."/>
            <person name="Henrissat B."/>
            <person name="Grigoriev I.V."/>
            <person name="Hibbett D.S."/>
            <person name="Martin F."/>
        </authorList>
    </citation>
    <scope>NUCLEOTIDE SEQUENCE [LARGE SCALE GENOMIC DNA]</scope>
    <source>
        <strain evidence="3">MUT 4182</strain>
    </source>
</reference>